<dbReference type="PROSITE" id="PS00941">
    <property type="entry name" value="CARBOXYLESTERASE_B_2"/>
    <property type="match status" value="1"/>
</dbReference>
<dbReference type="Pfam" id="PF00135">
    <property type="entry name" value="COesterase"/>
    <property type="match status" value="2"/>
</dbReference>
<comment type="similarity">
    <text evidence="1 6">Belongs to the type-B carboxylesterase/lipase family.</text>
</comment>
<feature type="non-terminal residue" evidence="8">
    <location>
        <position position="368"/>
    </location>
</feature>
<evidence type="ECO:0000256" key="3">
    <source>
        <dbReference type="ARBA" id="ARBA00022801"/>
    </source>
</evidence>
<keyword evidence="5" id="KW-0325">Glycoprotein</keyword>
<keyword evidence="2" id="KW-0719">Serine esterase</keyword>
<reference evidence="8 9" key="1">
    <citation type="submission" date="2024-05" db="EMBL/GenBank/DDBJ databases">
        <title>Culex pipiens pipiens assembly and annotation.</title>
        <authorList>
            <person name="Alout H."/>
            <person name="Durand T."/>
        </authorList>
    </citation>
    <scope>NUCLEOTIDE SEQUENCE [LARGE SCALE GENOMIC DNA]</scope>
    <source>
        <strain evidence="8">HA-2024</strain>
        <tissue evidence="8">Whole body</tissue>
    </source>
</reference>
<dbReference type="SUPFAM" id="SSF53474">
    <property type="entry name" value="alpha/beta-Hydrolases"/>
    <property type="match status" value="1"/>
</dbReference>
<dbReference type="InterPro" id="IPR019826">
    <property type="entry name" value="Carboxylesterase_B_AS"/>
</dbReference>
<dbReference type="EC" id="3.1.1.-" evidence="6"/>
<dbReference type="PROSITE" id="PS00122">
    <property type="entry name" value="CARBOXYLESTERASE_B_1"/>
    <property type="match status" value="1"/>
</dbReference>
<keyword evidence="3 6" id="KW-0378">Hydrolase</keyword>
<dbReference type="EMBL" id="JBEHCU010000588">
    <property type="protein sequence ID" value="KAL1404288.1"/>
    <property type="molecule type" value="Genomic_DNA"/>
</dbReference>
<evidence type="ECO:0000256" key="1">
    <source>
        <dbReference type="ARBA" id="ARBA00005964"/>
    </source>
</evidence>
<gene>
    <name evidence="8" type="ORF">pipiens_018960</name>
</gene>
<evidence type="ECO:0000313" key="9">
    <source>
        <dbReference type="Proteomes" id="UP001562425"/>
    </source>
</evidence>
<dbReference type="GO" id="GO:0052689">
    <property type="term" value="F:carboxylic ester hydrolase activity"/>
    <property type="evidence" value="ECO:0007669"/>
    <property type="project" value="UniProtKB-KW"/>
</dbReference>
<dbReference type="InterPro" id="IPR029058">
    <property type="entry name" value="AB_hydrolase_fold"/>
</dbReference>
<keyword evidence="4" id="KW-1015">Disulfide bond</keyword>
<name>A0ABD1DX86_CULPP</name>
<evidence type="ECO:0000256" key="6">
    <source>
        <dbReference type="RuleBase" id="RU361235"/>
    </source>
</evidence>
<feature type="domain" description="Carboxylesterase type B" evidence="7">
    <location>
        <begin position="263"/>
        <end position="364"/>
    </location>
</feature>
<dbReference type="PANTHER" id="PTHR43142">
    <property type="entry name" value="CARBOXYLIC ESTER HYDROLASE"/>
    <property type="match status" value="1"/>
</dbReference>
<keyword evidence="9" id="KW-1185">Reference proteome</keyword>
<dbReference type="PANTHER" id="PTHR43142:SF1">
    <property type="entry name" value="CARBOXYLIC ESTER HYDROLASE"/>
    <property type="match status" value="1"/>
</dbReference>
<organism evidence="8 9">
    <name type="scientific">Culex pipiens pipiens</name>
    <name type="common">Northern house mosquito</name>
    <dbReference type="NCBI Taxonomy" id="38569"/>
    <lineage>
        <taxon>Eukaryota</taxon>
        <taxon>Metazoa</taxon>
        <taxon>Ecdysozoa</taxon>
        <taxon>Arthropoda</taxon>
        <taxon>Hexapoda</taxon>
        <taxon>Insecta</taxon>
        <taxon>Pterygota</taxon>
        <taxon>Neoptera</taxon>
        <taxon>Endopterygota</taxon>
        <taxon>Diptera</taxon>
        <taxon>Nematocera</taxon>
        <taxon>Culicoidea</taxon>
        <taxon>Culicidae</taxon>
        <taxon>Culicinae</taxon>
        <taxon>Culicini</taxon>
        <taxon>Culex</taxon>
        <taxon>Culex</taxon>
    </lineage>
</organism>
<dbReference type="Gene3D" id="3.40.50.1820">
    <property type="entry name" value="alpha/beta hydrolase"/>
    <property type="match status" value="2"/>
</dbReference>
<proteinExistence type="inferred from homology"/>
<evidence type="ECO:0000259" key="7">
    <source>
        <dbReference type="Pfam" id="PF00135"/>
    </source>
</evidence>
<comment type="caution">
    <text evidence="8">The sequence shown here is derived from an EMBL/GenBank/DDBJ whole genome shotgun (WGS) entry which is preliminary data.</text>
</comment>
<feature type="domain" description="Carboxylesterase type B" evidence="7">
    <location>
        <begin position="20"/>
        <end position="243"/>
    </location>
</feature>
<evidence type="ECO:0000256" key="5">
    <source>
        <dbReference type="ARBA" id="ARBA00023180"/>
    </source>
</evidence>
<dbReference type="InterPro" id="IPR002018">
    <property type="entry name" value="CarbesteraseB"/>
</dbReference>
<sequence length="368" mass="42084">MLDGCCIVRFPENKKGVGIYNVTFNNVHYCEYLGVRYATAARFKDPVLYKPKYQEQYNREGSICPQMNELSYADSIHGDEDCLFLNIYGPQYDGKKAGFGGFPVLVFIHGGSFQLGSASFEFSGADLLVEKETIVITMNYRLSVLGFLHYPPYNITGNYGLKDQQAALKWINQYVKFFGGDPNRVTLMGQSAGAAAVSYHLYSDRSRGLFQQAALLSGSFLAPWAYTYRPEYFAEQYFKATGITSRQQLYDRNASDLIMLNDSIGHTAPIFLYRFDFDGKFGMYKNDVIKSQLIDTRYGAVHGDDLGYIFNPYILREALNRKKNYQKEWMVHDRMSEMVANFVKFGNPSLEDFQWTAYNAESDQKQYA</sequence>
<dbReference type="AlphaFoldDB" id="A0ABD1DX86"/>
<dbReference type="Proteomes" id="UP001562425">
    <property type="component" value="Unassembled WGS sequence"/>
</dbReference>
<dbReference type="InterPro" id="IPR019819">
    <property type="entry name" value="Carboxylesterase_B_CS"/>
</dbReference>
<evidence type="ECO:0000313" key="8">
    <source>
        <dbReference type="EMBL" id="KAL1404288.1"/>
    </source>
</evidence>
<evidence type="ECO:0000256" key="2">
    <source>
        <dbReference type="ARBA" id="ARBA00022487"/>
    </source>
</evidence>
<accession>A0ABD1DX86</accession>
<evidence type="ECO:0000256" key="4">
    <source>
        <dbReference type="ARBA" id="ARBA00023157"/>
    </source>
</evidence>
<protein>
    <recommendedName>
        <fullName evidence="6">Carboxylic ester hydrolase</fullName>
        <ecNumber evidence="6">3.1.1.-</ecNumber>
    </recommendedName>
</protein>